<sequence length="856" mass="97787">MQFTSSIIDKMLRRSKLSTLTPVLSATEDHFFYCENNKNQSYVGACFIATPINGMNDQDFQRFVSSISTKLPPNSIIQILHIATNHVEEQIQDYYSNAYNSVQSIQRSDEAKENLSSILLRKRDALNQALVTSPIKMNDITLRQPRIVVTVKVPADLQLSEFDLQRTKEMIFALHQSLKISTLTDLRQLTTKEYLAQVRSLVYPFEPFDYTYDDLQKISEQVFRKTTTTDNSDPDITKIGDTYFSVMSVSSLPKINDISLTNLMVGDPLGTPKQISCPYMINCTIIIPETQEEVAKIDFDYAQTFDTATPWAKKFAPKLVDRLNGLEILRDAVKRGDTPCRLYFNVVLFSKEKRKLPRIASVLHSYYKSLDLLLVPDSRIVLPLFWNTLPLYPSIESLKNSSRTLRMTTKHAATFAPLFADFQNLRKNYSQVYYTRRGSLYGFDPMSGQNHNGMIFGSSGGGKSVFGQNFLLQEYMSGALIRIIDNGNSYKKLCHTVKGSFIEFNESSNVCLNPFTLVQNINDEADQLTMIVKQMASPQNTLNDFCMSRIKQAIKSQFSVSANNTTISDIADYLLAQPEEEISRLGSQLNDYTVDGAYGKYFNGHNNVNLDSQMVVLELSGLSSLPFLQTVVMMLVCTRIQSDMYKNFDYNRKFVFFEEVTSYFDIPIVADFIADFYERVRKSKGGCWLVTQNMERISDSPAIGKVMVNSNYNIYLPYIASEIDQMAEKKLIPSDPFFISMYKSLRLIKGQYSEALIYETNNENVSVIRSVLNEFENILFSSSDEYFIPFLNRLNKGESIENIISEYLIANEKQKLQSENPNQDVSDIKRKIMNGDDIEELLLDFKQKLLRIGKQD</sequence>
<dbReference type="PANTHER" id="PTHR38467:SF1">
    <property type="entry name" value="CONJUGATIVE TRANSFER: ASSEMBLY"/>
    <property type="match status" value="1"/>
</dbReference>
<organism evidence="2 3">
    <name type="scientific">Acinetobacter terrae</name>
    <dbReference type="NCBI Taxonomy" id="2731247"/>
    <lineage>
        <taxon>Bacteria</taxon>
        <taxon>Pseudomonadati</taxon>
        <taxon>Pseudomonadota</taxon>
        <taxon>Gammaproteobacteria</taxon>
        <taxon>Moraxellales</taxon>
        <taxon>Moraxellaceae</taxon>
        <taxon>Acinetobacter</taxon>
        <taxon>Acinetobacter Taxon 24</taxon>
    </lineage>
</organism>
<dbReference type="EMBL" id="JABERL010000068">
    <property type="protein sequence ID" value="NNH79198.1"/>
    <property type="molecule type" value="Genomic_DNA"/>
</dbReference>
<dbReference type="RefSeq" id="WP_171541256.1">
    <property type="nucleotide sequence ID" value="NZ_JABERL010000068.1"/>
</dbReference>
<dbReference type="Pfam" id="PF11130">
    <property type="entry name" value="TraC_F_IV"/>
    <property type="match status" value="1"/>
</dbReference>
<dbReference type="InterPro" id="IPR053155">
    <property type="entry name" value="F-pilin_assembly_TraC"/>
</dbReference>
<dbReference type="Gene3D" id="3.40.50.300">
    <property type="entry name" value="P-loop containing nucleotide triphosphate hydrolases"/>
    <property type="match status" value="1"/>
</dbReference>
<evidence type="ECO:0000259" key="1">
    <source>
        <dbReference type="Pfam" id="PF19044"/>
    </source>
</evidence>
<evidence type="ECO:0000313" key="2">
    <source>
        <dbReference type="EMBL" id="NNH79198.1"/>
    </source>
</evidence>
<gene>
    <name evidence="2" type="ORF">HLH17_16395</name>
</gene>
<protein>
    <submittedName>
        <fullName evidence="2">TraC family protein</fullName>
    </submittedName>
</protein>
<dbReference type="Gene3D" id="1.10.8.730">
    <property type="match status" value="1"/>
</dbReference>
<dbReference type="PANTHER" id="PTHR38467">
    <property type="match status" value="1"/>
</dbReference>
<dbReference type="InterPro" id="IPR025955">
    <property type="entry name" value="TraC/Conjuga_ATPase"/>
</dbReference>
<dbReference type="InterPro" id="IPR027417">
    <property type="entry name" value="P-loop_NTPase"/>
</dbReference>
<dbReference type="Pfam" id="PF19044">
    <property type="entry name" value="P-loop_TraG"/>
    <property type="match status" value="1"/>
</dbReference>
<evidence type="ECO:0000313" key="3">
    <source>
        <dbReference type="Proteomes" id="UP000569202"/>
    </source>
</evidence>
<dbReference type="Proteomes" id="UP000569202">
    <property type="component" value="Unassembled WGS sequence"/>
</dbReference>
<name>A0A7Y2RI25_9GAMM</name>
<dbReference type="SUPFAM" id="SSF52540">
    <property type="entry name" value="P-loop containing nucleoside triphosphate hydrolases"/>
    <property type="match status" value="1"/>
</dbReference>
<feature type="domain" description="TraG P-loop" evidence="1">
    <location>
        <begin position="449"/>
        <end position="713"/>
    </location>
</feature>
<comment type="caution">
    <text evidence="2">The sequence shown here is derived from an EMBL/GenBank/DDBJ whole genome shotgun (WGS) entry which is preliminary data.</text>
</comment>
<reference evidence="2 3" key="1">
    <citation type="submission" date="2020-04" db="EMBL/GenBank/DDBJ databases">
        <title>Acinetobacter Taxon 24.</title>
        <authorList>
            <person name="Nemec A."/>
            <person name="Radolfova-Krizova L."/>
            <person name="Higgins P.G."/>
            <person name="Spanelova P."/>
        </authorList>
    </citation>
    <scope>NUCLEOTIDE SEQUENCE [LARGE SCALE GENOMIC DNA]</scope>
    <source>
        <strain evidence="2 3">ANC 5380</strain>
    </source>
</reference>
<proteinExistence type="predicted"/>
<dbReference type="InterPro" id="IPR043964">
    <property type="entry name" value="P-loop_TraG"/>
</dbReference>
<dbReference type="AlphaFoldDB" id="A0A7Y2RI25"/>
<accession>A0A7Y2RI25</accession>